<sequence>MEQTQHSSKTAEAQPSGPEKTRHCDGSKVFLAALSFSYICKALAGVIMKSSITQIERRFDISSSTSGLIDGGFEIGNLFVIIFVSYFGSKLHRPKLIGIGCFIMGLGSILTAMPHFFMGYYRYSSEDDINSLSNSTLICLANQTTSLTGTSPEIVGKGCEKGSKSHMWIYVLMGNMLRGIGETPIVPLGISYIDDFAKEGHSSVYLGILNTVAMIGPIIGFIMSSVFARMYVDIGFVDLRSIRITPKDARWVGAWWLSFLVSGLLSIISSIPFFFLPQIPKTTQKERKNSASLNAFKTDEEKNHMTNLTNQEKKAPVNMTGFLWSLKSILTNHLYVMFVALTLLQISSFIGSFTYIFKFVEQQFGQSASEANFALGVITLPTMATGMFLGGYIIKKFKLTLVGIAKFAFFTSSVAYAFHLVNFSLLCENKPFAGLTLTYDGMNSVDSHIDVPLSYCNSNCSCDKNQWEPICGKNGVTYISPCLAGCKYSSGDKNPNNTVFYDCSCIRDSGFQNSNHSAHLGECPRDKCKTNYYFYIGFQVFHSFSVAMGSTSLILILIKTVQPELKSLAMGFHSLVIRALGGILAPIYFGALIDKTCMKWSVTSCGVRGACRAYNSKLFGTTYLGLVTSLKAPALILYVVFIYAMKKKYERNDSKTLGNDGKITDEAIPESLNKNGYHSVPSGGPYTETPL</sequence>
<feature type="domain" description="Major facilitator superfamily (MFS) profile" evidence="10">
    <location>
        <begin position="30"/>
        <end position="647"/>
    </location>
</feature>
<feature type="transmembrane region" description="Helical" evidence="8">
    <location>
        <begin position="68"/>
        <end position="89"/>
    </location>
</feature>
<dbReference type="PANTHER" id="PTHR11388">
    <property type="entry name" value="ORGANIC ANION TRANSPORTER"/>
    <property type="match status" value="1"/>
</dbReference>
<evidence type="ECO:0000256" key="8">
    <source>
        <dbReference type="RuleBase" id="RU362056"/>
    </source>
</evidence>
<keyword evidence="3" id="KW-1003">Cell membrane</keyword>
<feature type="transmembrane region" description="Helical" evidence="8">
    <location>
        <begin position="401"/>
        <end position="421"/>
    </location>
</feature>
<feature type="transmembrane region" description="Helical" evidence="8">
    <location>
        <begin position="532"/>
        <end position="558"/>
    </location>
</feature>
<name>A0A6J0D7D6_PERMB</name>
<dbReference type="GO" id="GO:0042440">
    <property type="term" value="P:pigment metabolic process"/>
    <property type="evidence" value="ECO:0007669"/>
    <property type="project" value="Ensembl"/>
</dbReference>
<dbReference type="InterPro" id="IPR036058">
    <property type="entry name" value="Kazal_dom_sf"/>
</dbReference>
<feature type="compositionally biased region" description="Polar residues" evidence="9">
    <location>
        <begin position="1"/>
        <end position="13"/>
    </location>
</feature>
<dbReference type="GO" id="GO:0006855">
    <property type="term" value="P:xenobiotic transmembrane transport"/>
    <property type="evidence" value="ECO:0007669"/>
    <property type="project" value="Ensembl"/>
</dbReference>
<feature type="transmembrane region" description="Helical" evidence="8">
    <location>
        <begin position="29"/>
        <end position="48"/>
    </location>
</feature>
<evidence type="ECO:0000256" key="5">
    <source>
        <dbReference type="ARBA" id="ARBA00022989"/>
    </source>
</evidence>
<gene>
    <name evidence="12" type="primary">Slco1b3</name>
</gene>
<dbReference type="RefSeq" id="XP_006976544.1">
    <property type="nucleotide sequence ID" value="XM_006976482.4"/>
</dbReference>
<dbReference type="GO" id="GO:0015125">
    <property type="term" value="F:bile acid transmembrane transporter activity"/>
    <property type="evidence" value="ECO:0007669"/>
    <property type="project" value="TreeGrafter"/>
</dbReference>
<evidence type="ECO:0000256" key="7">
    <source>
        <dbReference type="ARBA" id="ARBA00023157"/>
    </source>
</evidence>
<feature type="transmembrane region" description="Helical" evidence="8">
    <location>
        <begin position="373"/>
        <end position="394"/>
    </location>
</feature>
<dbReference type="InterPro" id="IPR004156">
    <property type="entry name" value="OATP"/>
</dbReference>
<dbReference type="AlphaFoldDB" id="A0A6J0D7D6"/>
<evidence type="ECO:0000256" key="9">
    <source>
        <dbReference type="SAM" id="MobiDB-lite"/>
    </source>
</evidence>
<dbReference type="GO" id="GO:0019228">
    <property type="term" value="P:neuronal action potential"/>
    <property type="evidence" value="ECO:0007669"/>
    <property type="project" value="Ensembl"/>
</dbReference>
<dbReference type="GO" id="GO:0009612">
    <property type="term" value="P:response to mechanical stimulus"/>
    <property type="evidence" value="ECO:0007669"/>
    <property type="project" value="Ensembl"/>
</dbReference>
<evidence type="ECO:0000259" key="10">
    <source>
        <dbReference type="PROSITE" id="PS50850"/>
    </source>
</evidence>
<evidence type="ECO:0000256" key="3">
    <source>
        <dbReference type="ARBA" id="ARBA00022475"/>
    </source>
</evidence>
<evidence type="ECO:0000313" key="12">
    <source>
        <dbReference type="Ensembl" id="ENSPEMP00000018030.1"/>
    </source>
</evidence>
<dbReference type="GO" id="GO:0015347">
    <property type="term" value="F:sodium-independent organic anion transmembrane transporter activity"/>
    <property type="evidence" value="ECO:0007669"/>
    <property type="project" value="TreeGrafter"/>
</dbReference>
<dbReference type="OrthoDB" id="5062115at2759"/>
<keyword evidence="5 8" id="KW-1133">Transmembrane helix</keyword>
<comment type="subcellular location">
    <subcellularLocation>
        <location evidence="1 8">Cell membrane</location>
        <topology evidence="1 8">Multi-pass membrane protein</topology>
    </subcellularLocation>
</comment>
<accession>A0A6J0D7D6</accession>
<dbReference type="GO" id="GO:1905431">
    <property type="term" value="P:microcystin transport"/>
    <property type="evidence" value="ECO:0007669"/>
    <property type="project" value="Ensembl"/>
</dbReference>
<dbReference type="PROSITE" id="PS51465">
    <property type="entry name" value="KAZAL_2"/>
    <property type="match status" value="1"/>
</dbReference>
<dbReference type="GO" id="GO:0006805">
    <property type="term" value="P:xenobiotic metabolic process"/>
    <property type="evidence" value="ECO:0007669"/>
    <property type="project" value="Ensembl"/>
</dbReference>
<feature type="transmembrane region" description="Helical" evidence="8">
    <location>
        <begin position="252"/>
        <end position="276"/>
    </location>
</feature>
<organism evidence="12 13">
    <name type="scientific">Peromyscus maniculatus bairdii</name>
    <name type="common">Prairie deer mouse</name>
    <dbReference type="NCBI Taxonomy" id="230844"/>
    <lineage>
        <taxon>Eukaryota</taxon>
        <taxon>Metazoa</taxon>
        <taxon>Chordata</taxon>
        <taxon>Craniata</taxon>
        <taxon>Vertebrata</taxon>
        <taxon>Euteleostomi</taxon>
        <taxon>Mammalia</taxon>
        <taxon>Eutheria</taxon>
        <taxon>Euarchontoglires</taxon>
        <taxon>Glires</taxon>
        <taxon>Rodentia</taxon>
        <taxon>Myomorpha</taxon>
        <taxon>Muroidea</taxon>
        <taxon>Cricetidae</taxon>
        <taxon>Neotominae</taxon>
        <taxon>Peromyscus</taxon>
    </lineage>
</organism>
<dbReference type="SUPFAM" id="SSF100895">
    <property type="entry name" value="Kazal-type serine protease inhibitors"/>
    <property type="match status" value="1"/>
</dbReference>
<dbReference type="GeneTree" id="ENSGT01150000286901"/>
<feature type="transmembrane region" description="Helical" evidence="8">
    <location>
        <begin position="334"/>
        <end position="357"/>
    </location>
</feature>
<keyword evidence="4 8" id="KW-0812">Transmembrane</keyword>
<dbReference type="GO" id="GO:0015833">
    <property type="term" value="P:peptide transport"/>
    <property type="evidence" value="ECO:0007669"/>
    <property type="project" value="Ensembl"/>
</dbReference>
<dbReference type="GO" id="GO:0043627">
    <property type="term" value="P:response to estrogen"/>
    <property type="evidence" value="ECO:0007669"/>
    <property type="project" value="Ensembl"/>
</dbReference>
<proteinExistence type="inferred from homology"/>
<protein>
    <recommendedName>
        <fullName evidence="8">Solute carrier organic anion transporter family member</fullName>
    </recommendedName>
</protein>
<dbReference type="Pfam" id="PF07648">
    <property type="entry name" value="Kazal_2"/>
    <property type="match status" value="1"/>
</dbReference>
<dbReference type="InterPro" id="IPR002350">
    <property type="entry name" value="Kazal_dom"/>
</dbReference>
<dbReference type="GO" id="GO:0006789">
    <property type="term" value="P:bilirubin conjugation"/>
    <property type="evidence" value="ECO:0007669"/>
    <property type="project" value="Ensembl"/>
</dbReference>
<dbReference type="GO" id="GO:0010467">
    <property type="term" value="P:gene expression"/>
    <property type="evidence" value="ECO:0007669"/>
    <property type="project" value="Ensembl"/>
</dbReference>
<keyword evidence="6 8" id="KW-0472">Membrane</keyword>
<feature type="transmembrane region" description="Helical" evidence="8">
    <location>
        <begin position="167"/>
        <end position="193"/>
    </location>
</feature>
<dbReference type="InterPro" id="IPR036259">
    <property type="entry name" value="MFS_trans_sf"/>
</dbReference>
<dbReference type="GO" id="GO:0048265">
    <property type="term" value="P:response to pain"/>
    <property type="evidence" value="ECO:0007669"/>
    <property type="project" value="Ensembl"/>
</dbReference>
<dbReference type="GO" id="GO:1901652">
    <property type="term" value="P:response to peptide"/>
    <property type="evidence" value="ECO:0007669"/>
    <property type="project" value="Ensembl"/>
</dbReference>
<dbReference type="RefSeq" id="XP_042130192.1">
    <property type="nucleotide sequence ID" value="XM_042274258.2"/>
</dbReference>
<evidence type="ECO:0000256" key="1">
    <source>
        <dbReference type="ARBA" id="ARBA00004651"/>
    </source>
</evidence>
<reference evidence="12" key="2">
    <citation type="submission" date="2025-08" db="UniProtKB">
        <authorList>
            <consortium name="Ensembl"/>
        </authorList>
    </citation>
    <scope>IDENTIFICATION</scope>
</reference>
<dbReference type="Pfam" id="PF03137">
    <property type="entry name" value="OATP"/>
    <property type="match status" value="1"/>
</dbReference>
<keyword evidence="13" id="KW-1185">Reference proteome</keyword>
<dbReference type="Proteomes" id="UP000694547">
    <property type="component" value="Chromosome 3"/>
</dbReference>
<dbReference type="Ensembl" id="ENSPEMT00000022355.2">
    <property type="protein sequence ID" value="ENSPEMP00000018030.1"/>
    <property type="gene ID" value="ENSPEMG00000016754.2"/>
</dbReference>
<keyword evidence="7" id="KW-1015">Disulfide bond</keyword>
<feature type="region of interest" description="Disordered" evidence="9">
    <location>
        <begin position="672"/>
        <end position="691"/>
    </location>
</feature>
<dbReference type="GO" id="GO:0016323">
    <property type="term" value="C:basolateral plasma membrane"/>
    <property type="evidence" value="ECO:0007669"/>
    <property type="project" value="TreeGrafter"/>
</dbReference>
<evidence type="ECO:0000256" key="4">
    <source>
        <dbReference type="ARBA" id="ARBA00022692"/>
    </source>
</evidence>
<dbReference type="PROSITE" id="PS50850">
    <property type="entry name" value="MFS"/>
    <property type="match status" value="1"/>
</dbReference>
<dbReference type="RefSeq" id="XP_042130191.1">
    <property type="nucleotide sequence ID" value="XM_042274257.2"/>
</dbReference>
<dbReference type="GO" id="GO:0006811">
    <property type="term" value="P:monoatomic ion transport"/>
    <property type="evidence" value="ECO:0007669"/>
    <property type="project" value="UniProtKB-KW"/>
</dbReference>
<dbReference type="InterPro" id="IPR020846">
    <property type="entry name" value="MFS_dom"/>
</dbReference>
<feature type="transmembrane region" description="Helical" evidence="8">
    <location>
        <begin position="96"/>
        <end position="117"/>
    </location>
</feature>
<reference evidence="12" key="3">
    <citation type="submission" date="2025-09" db="UniProtKB">
        <authorList>
            <consortium name="Ensembl"/>
        </authorList>
    </citation>
    <scope>IDENTIFICATION</scope>
</reference>
<dbReference type="GO" id="GO:0009636">
    <property type="term" value="P:response to toxic substance"/>
    <property type="evidence" value="ECO:0007669"/>
    <property type="project" value="Ensembl"/>
</dbReference>
<evidence type="ECO:0000259" key="11">
    <source>
        <dbReference type="PROSITE" id="PS51465"/>
    </source>
</evidence>
<feature type="domain" description="Kazal-like" evidence="11">
    <location>
        <begin position="450"/>
        <end position="507"/>
    </location>
</feature>
<dbReference type="PANTHER" id="PTHR11388:SF89">
    <property type="entry name" value="SOLUTE CARRIER ORGANIC ANION TRANSPORTER FAMILY MEMBER 1B3"/>
    <property type="match status" value="1"/>
</dbReference>
<feature type="region of interest" description="Disordered" evidence="9">
    <location>
        <begin position="1"/>
        <end position="22"/>
    </location>
</feature>
<evidence type="ECO:0000256" key="2">
    <source>
        <dbReference type="ARBA" id="ARBA00009657"/>
    </source>
</evidence>
<evidence type="ECO:0000256" key="6">
    <source>
        <dbReference type="ARBA" id="ARBA00023136"/>
    </source>
</evidence>
<dbReference type="Gene3D" id="1.20.1250.20">
    <property type="entry name" value="MFS general substrate transporter like domains"/>
    <property type="match status" value="1"/>
</dbReference>
<feature type="transmembrane region" description="Helical" evidence="8">
    <location>
        <begin position="570"/>
        <end position="593"/>
    </location>
</feature>
<dbReference type="CTD" id="28234"/>
<dbReference type="GO" id="GO:1904640">
    <property type="term" value="P:response to methionine"/>
    <property type="evidence" value="ECO:0007669"/>
    <property type="project" value="Ensembl"/>
</dbReference>
<feature type="transmembrane region" description="Helical" evidence="8">
    <location>
        <begin position="623"/>
        <end position="645"/>
    </location>
</feature>
<dbReference type="GO" id="GO:0098657">
    <property type="term" value="P:import into cell"/>
    <property type="evidence" value="ECO:0007669"/>
    <property type="project" value="Ensembl"/>
</dbReference>
<keyword evidence="8" id="KW-0813">Transport</keyword>
<feature type="transmembrane region" description="Helical" evidence="8">
    <location>
        <begin position="205"/>
        <end position="232"/>
    </location>
</feature>
<comment type="similarity">
    <text evidence="2 8">Belongs to the organo anion transporter (TC 2.A.60) family.</text>
</comment>
<reference evidence="12 13" key="1">
    <citation type="submission" date="2018-10" db="EMBL/GenBank/DDBJ databases">
        <title>Improved assembly of the deer mouse Peromyscus maniculatus genome.</title>
        <authorList>
            <person name="Lassance J.-M."/>
            <person name="Hoekstra H.E."/>
        </authorList>
    </citation>
    <scope>NUCLEOTIDE SEQUENCE [LARGE SCALE GENOMIC DNA]</scope>
</reference>
<evidence type="ECO:0000313" key="13">
    <source>
        <dbReference type="Proteomes" id="UP000694547"/>
    </source>
</evidence>
<dbReference type="GO" id="GO:0051649">
    <property type="term" value="P:establishment of localization in cell"/>
    <property type="evidence" value="ECO:0007669"/>
    <property type="project" value="Ensembl"/>
</dbReference>
<dbReference type="GeneID" id="102910001"/>
<dbReference type="GO" id="GO:0009408">
    <property type="term" value="P:response to heat"/>
    <property type="evidence" value="ECO:0007669"/>
    <property type="project" value="Ensembl"/>
</dbReference>
<dbReference type="NCBIfam" id="TIGR00805">
    <property type="entry name" value="oat"/>
    <property type="match status" value="1"/>
</dbReference>
<dbReference type="SUPFAM" id="SSF103473">
    <property type="entry name" value="MFS general substrate transporter"/>
    <property type="match status" value="1"/>
</dbReference>
<keyword evidence="8" id="KW-0406">Ion transport</keyword>
<dbReference type="GO" id="GO:0043252">
    <property type="term" value="P:sodium-independent organic anion transport"/>
    <property type="evidence" value="ECO:0007669"/>
    <property type="project" value="TreeGrafter"/>
</dbReference>